<evidence type="ECO:0000256" key="4">
    <source>
        <dbReference type="ARBA" id="ARBA00023004"/>
    </source>
</evidence>
<accession>A0A420EL18</accession>
<evidence type="ECO:0000256" key="5">
    <source>
        <dbReference type="ARBA" id="ARBA00035013"/>
    </source>
</evidence>
<organism evidence="8 9">
    <name type="scientific">Alginatibacterium sediminis</name>
    <dbReference type="NCBI Taxonomy" id="2164068"/>
    <lineage>
        <taxon>Bacteria</taxon>
        <taxon>Pseudomonadati</taxon>
        <taxon>Pseudomonadota</taxon>
        <taxon>Gammaproteobacteria</taxon>
        <taxon>Alteromonadales</taxon>
        <taxon>Alteromonadaceae</taxon>
        <taxon>Alginatibacterium</taxon>
    </lineage>
</organism>
<name>A0A420EL18_9ALTE</name>
<dbReference type="EMBL" id="RAQO01000002">
    <property type="protein sequence ID" value="RKF21330.1"/>
    <property type="molecule type" value="Genomic_DNA"/>
</dbReference>
<evidence type="ECO:0000256" key="3">
    <source>
        <dbReference type="ARBA" id="ARBA00023002"/>
    </source>
</evidence>
<evidence type="ECO:0000256" key="7">
    <source>
        <dbReference type="ARBA" id="ARBA00035045"/>
    </source>
</evidence>
<evidence type="ECO:0000313" key="9">
    <source>
        <dbReference type="Proteomes" id="UP000286482"/>
    </source>
</evidence>
<comment type="similarity">
    <text evidence="5">Belongs to the 2-oxoadipate dioxygenase/decarboxylase family.</text>
</comment>
<evidence type="ECO:0000256" key="1">
    <source>
        <dbReference type="ARBA" id="ARBA00001954"/>
    </source>
</evidence>
<protein>
    <recommendedName>
        <fullName evidence="6">2-oxoadipate dioxygenase/decarboxylase</fullName>
        <ecNumber evidence="6">1.13.11.93</ecNumber>
    </recommendedName>
    <alternativeName>
        <fullName evidence="7">2-hydroxyglutarate synthase</fullName>
    </alternativeName>
</protein>
<keyword evidence="4" id="KW-0408">Iron</keyword>
<dbReference type="Proteomes" id="UP000286482">
    <property type="component" value="Unassembled WGS sequence"/>
</dbReference>
<dbReference type="PANTHER" id="PTHR31136">
    <property type="entry name" value="DUF1338 DOMAIN-CONTAINING PROTEIN"/>
    <property type="match status" value="1"/>
</dbReference>
<dbReference type="PANTHER" id="PTHR31136:SF5">
    <property type="entry name" value="2-OXOADIPATE DIOXYGENASE_DECARBOXYLASE, CHLOROPLASTIC"/>
    <property type="match status" value="1"/>
</dbReference>
<comment type="cofactor">
    <cofactor evidence="1">
        <name>Fe(2+)</name>
        <dbReference type="ChEBI" id="CHEBI:29033"/>
    </cofactor>
</comment>
<evidence type="ECO:0000313" key="8">
    <source>
        <dbReference type="EMBL" id="RKF21330.1"/>
    </source>
</evidence>
<evidence type="ECO:0000256" key="6">
    <source>
        <dbReference type="ARBA" id="ARBA00035023"/>
    </source>
</evidence>
<gene>
    <name evidence="8" type="ORF">DBZ36_01360</name>
</gene>
<proteinExistence type="inferred from homology"/>
<dbReference type="AlphaFoldDB" id="A0A420EL18"/>
<reference evidence="8 9" key="1">
    <citation type="submission" date="2018-09" db="EMBL/GenBank/DDBJ databases">
        <authorList>
            <person name="Wang Z."/>
        </authorList>
    </citation>
    <scope>NUCLEOTIDE SEQUENCE [LARGE SCALE GENOMIC DNA]</scope>
    <source>
        <strain evidence="8 9">ALS 81</strain>
    </source>
</reference>
<keyword evidence="9" id="KW-1185">Reference proteome</keyword>
<dbReference type="InterPro" id="IPR009770">
    <property type="entry name" value="HGLS"/>
</dbReference>
<dbReference type="OrthoDB" id="506370at2"/>
<dbReference type="SMART" id="SM01150">
    <property type="entry name" value="DUF1338"/>
    <property type="match status" value="1"/>
</dbReference>
<keyword evidence="3" id="KW-0560">Oxidoreductase</keyword>
<dbReference type="EC" id="1.13.11.93" evidence="6"/>
<dbReference type="GO" id="GO:0051213">
    <property type="term" value="F:dioxygenase activity"/>
    <property type="evidence" value="ECO:0007669"/>
    <property type="project" value="UniProtKB-KW"/>
</dbReference>
<dbReference type="RefSeq" id="WP_120353134.1">
    <property type="nucleotide sequence ID" value="NZ_RAQO01000002.1"/>
</dbReference>
<keyword evidence="2" id="KW-0223">Dioxygenase</keyword>
<dbReference type="Gene3D" id="3.10.180.50">
    <property type="match status" value="1"/>
</dbReference>
<comment type="caution">
    <text evidence="8">The sequence shown here is derived from an EMBL/GenBank/DDBJ whole genome shotgun (WGS) entry which is preliminary data.</text>
</comment>
<dbReference type="Pfam" id="PF07063">
    <property type="entry name" value="HGLS"/>
    <property type="match status" value="2"/>
</dbReference>
<dbReference type="CDD" id="cd16350">
    <property type="entry name" value="VOC_like"/>
    <property type="match status" value="1"/>
</dbReference>
<sequence>MQQQQIFDALWHQYLKVTPSAQAIHQLLGHGHEIINDHIALRTLNLPGMGEAVLGQHFIDAGFKQADAYHFESKKLRAHYYLHPDPKVPKVFISELCVDLLSEQTQALLAKLLQNFDVKCLSEPSVLWSGRAWEISFTDYQALLNESEYAAWFAAWGYRANHFTVNVNQLPNFDSLEQVNTALKAAGYQLNVGGGEIKGSPEVLLEQSATLADEARISFSDAEHEIPSCFYEFARRYPNDSGKLYQGFVAASADQIFSSTNAR</sequence>
<evidence type="ECO:0000256" key="2">
    <source>
        <dbReference type="ARBA" id="ARBA00022964"/>
    </source>
</evidence>